<dbReference type="InterPro" id="IPR003439">
    <property type="entry name" value="ABC_transporter-like_ATP-bd"/>
</dbReference>
<dbReference type="CDD" id="cd03293">
    <property type="entry name" value="ABC_NrtD_SsuB_transporters"/>
    <property type="match status" value="1"/>
</dbReference>
<comment type="caution">
    <text evidence="5">The sequence shown here is derived from an EMBL/GenBank/DDBJ whole genome shotgun (WGS) entry which is preliminary data.</text>
</comment>
<proteinExistence type="predicted"/>
<dbReference type="SUPFAM" id="SSF52540">
    <property type="entry name" value="P-loop containing nucleoside triphosphate hydrolases"/>
    <property type="match status" value="1"/>
</dbReference>
<dbReference type="InterPro" id="IPR027417">
    <property type="entry name" value="P-loop_NTPase"/>
</dbReference>
<evidence type="ECO:0000256" key="1">
    <source>
        <dbReference type="ARBA" id="ARBA00022448"/>
    </source>
</evidence>
<dbReference type="STRING" id="119206.AWM72_08215"/>
<dbReference type="SMART" id="SM00382">
    <property type="entry name" value="AAA"/>
    <property type="match status" value="1"/>
</dbReference>
<dbReference type="GO" id="GO:0005524">
    <property type="term" value="F:ATP binding"/>
    <property type="evidence" value="ECO:0007669"/>
    <property type="project" value="UniProtKB-KW"/>
</dbReference>
<dbReference type="PROSITE" id="PS50893">
    <property type="entry name" value="ABC_TRANSPORTER_2"/>
    <property type="match status" value="1"/>
</dbReference>
<keyword evidence="3 5" id="KW-0067">ATP-binding</keyword>
<organism evidence="5 6">
    <name type="scientific">Aerococcus sanguinicola</name>
    <dbReference type="NCBI Taxonomy" id="119206"/>
    <lineage>
        <taxon>Bacteria</taxon>
        <taxon>Bacillati</taxon>
        <taxon>Bacillota</taxon>
        <taxon>Bacilli</taxon>
        <taxon>Lactobacillales</taxon>
        <taxon>Aerococcaceae</taxon>
        <taxon>Aerococcus</taxon>
    </lineage>
</organism>
<dbReference type="RefSeq" id="WP_070430688.1">
    <property type="nucleotide sequence ID" value="NZ_VYWO01000001.1"/>
</dbReference>
<feature type="domain" description="ABC transporter" evidence="4">
    <location>
        <begin position="4"/>
        <end position="233"/>
    </location>
</feature>
<keyword evidence="1" id="KW-0813">Transport</keyword>
<dbReference type="InterPro" id="IPR003593">
    <property type="entry name" value="AAA+_ATPase"/>
</dbReference>
<evidence type="ECO:0000256" key="3">
    <source>
        <dbReference type="ARBA" id="ARBA00022840"/>
    </source>
</evidence>
<gene>
    <name evidence="5" type="ORF">F6I03_01770</name>
</gene>
<reference evidence="5 6" key="1">
    <citation type="submission" date="2019-09" db="EMBL/GenBank/DDBJ databases">
        <title>Draft genome sequence assemblies of isolates from the urinary tract.</title>
        <authorList>
            <person name="Mores C.R."/>
            <person name="Putonti C."/>
            <person name="Wolfe A.J."/>
        </authorList>
    </citation>
    <scope>NUCLEOTIDE SEQUENCE [LARGE SCALE GENOMIC DNA]</scope>
    <source>
        <strain evidence="5 6">UMB623</strain>
    </source>
</reference>
<dbReference type="Proteomes" id="UP000327148">
    <property type="component" value="Unassembled WGS sequence"/>
</dbReference>
<evidence type="ECO:0000256" key="2">
    <source>
        <dbReference type="ARBA" id="ARBA00022741"/>
    </source>
</evidence>
<sequence length="245" mass="27858">MTQLSLENIYKAFPKTEGGIQLVLADINLKASDQEFICIVGPSGCGKSTLLNMIAGLTPSTKGEIRLNDRLVEDTDPNRGMVFQNPTLFPWRTVEENIKFSQDMKKEVDQAEVDRIIQLIGLEDYKNYYPHQLSGGMAQRVSLARTMINQPEVFLLDEPLGALDAFTRASLQDELISLWQSSQNLMIMVTHDVEEAVYMATRVVIMQPHPGRFSQIVNIDLDYPRRRTSQAFINYRNEILQALDF</sequence>
<dbReference type="InterPro" id="IPR050166">
    <property type="entry name" value="ABC_transporter_ATP-bind"/>
</dbReference>
<protein>
    <submittedName>
        <fullName evidence="5">ABC transporter ATP-binding protein</fullName>
    </submittedName>
</protein>
<dbReference type="InterPro" id="IPR017871">
    <property type="entry name" value="ABC_transporter-like_CS"/>
</dbReference>
<dbReference type="AlphaFoldDB" id="A0A5N1GTM0"/>
<dbReference type="PANTHER" id="PTHR42788:SF13">
    <property type="entry name" value="ALIPHATIC SULFONATES IMPORT ATP-BINDING PROTEIN SSUB"/>
    <property type="match status" value="1"/>
</dbReference>
<dbReference type="OrthoDB" id="9802264at2"/>
<evidence type="ECO:0000259" key="4">
    <source>
        <dbReference type="PROSITE" id="PS50893"/>
    </source>
</evidence>
<accession>A0A5N1GTM0</accession>
<dbReference type="Gene3D" id="3.40.50.300">
    <property type="entry name" value="P-loop containing nucleotide triphosphate hydrolases"/>
    <property type="match status" value="1"/>
</dbReference>
<evidence type="ECO:0000313" key="5">
    <source>
        <dbReference type="EMBL" id="KAA9301960.1"/>
    </source>
</evidence>
<keyword evidence="2" id="KW-0547">Nucleotide-binding</keyword>
<dbReference type="EMBL" id="VYWO01000001">
    <property type="protein sequence ID" value="KAA9301960.1"/>
    <property type="molecule type" value="Genomic_DNA"/>
</dbReference>
<dbReference type="PROSITE" id="PS00211">
    <property type="entry name" value="ABC_TRANSPORTER_1"/>
    <property type="match status" value="1"/>
</dbReference>
<evidence type="ECO:0000313" key="6">
    <source>
        <dbReference type="Proteomes" id="UP000327148"/>
    </source>
</evidence>
<dbReference type="GO" id="GO:0016887">
    <property type="term" value="F:ATP hydrolysis activity"/>
    <property type="evidence" value="ECO:0007669"/>
    <property type="project" value="InterPro"/>
</dbReference>
<name>A0A5N1GTM0_9LACT</name>
<dbReference type="PANTHER" id="PTHR42788">
    <property type="entry name" value="TAURINE IMPORT ATP-BINDING PROTEIN-RELATED"/>
    <property type="match status" value="1"/>
</dbReference>
<dbReference type="Pfam" id="PF00005">
    <property type="entry name" value="ABC_tran"/>
    <property type="match status" value="1"/>
</dbReference>